<comment type="caution">
    <text evidence="1">The sequence shown here is derived from an EMBL/GenBank/DDBJ whole genome shotgun (WGS) entry which is preliminary data.</text>
</comment>
<evidence type="ECO:0000313" key="2">
    <source>
        <dbReference type="Proteomes" id="UP001055879"/>
    </source>
</evidence>
<gene>
    <name evidence="1" type="ORF">L6452_35975</name>
</gene>
<dbReference type="Proteomes" id="UP001055879">
    <property type="component" value="Linkage Group LG13"/>
</dbReference>
<organism evidence="1 2">
    <name type="scientific">Arctium lappa</name>
    <name type="common">Greater burdock</name>
    <name type="synonym">Lappa major</name>
    <dbReference type="NCBI Taxonomy" id="4217"/>
    <lineage>
        <taxon>Eukaryota</taxon>
        <taxon>Viridiplantae</taxon>
        <taxon>Streptophyta</taxon>
        <taxon>Embryophyta</taxon>
        <taxon>Tracheophyta</taxon>
        <taxon>Spermatophyta</taxon>
        <taxon>Magnoliopsida</taxon>
        <taxon>eudicotyledons</taxon>
        <taxon>Gunneridae</taxon>
        <taxon>Pentapetalae</taxon>
        <taxon>asterids</taxon>
        <taxon>campanulids</taxon>
        <taxon>Asterales</taxon>
        <taxon>Asteraceae</taxon>
        <taxon>Carduoideae</taxon>
        <taxon>Cardueae</taxon>
        <taxon>Arctiinae</taxon>
        <taxon>Arctium</taxon>
    </lineage>
</organism>
<evidence type="ECO:0000313" key="1">
    <source>
        <dbReference type="EMBL" id="KAI3681190.1"/>
    </source>
</evidence>
<protein>
    <submittedName>
        <fullName evidence="1">Uncharacterized protein</fullName>
    </submittedName>
</protein>
<dbReference type="EMBL" id="CM042059">
    <property type="protein sequence ID" value="KAI3681190.1"/>
    <property type="molecule type" value="Genomic_DNA"/>
</dbReference>
<accession>A0ACB8Y8M3</accession>
<proteinExistence type="predicted"/>
<reference evidence="2" key="1">
    <citation type="journal article" date="2022" name="Mol. Ecol. Resour.">
        <title>The genomes of chicory, endive, great burdock and yacon provide insights into Asteraceae palaeo-polyploidization history and plant inulin production.</title>
        <authorList>
            <person name="Fan W."/>
            <person name="Wang S."/>
            <person name="Wang H."/>
            <person name="Wang A."/>
            <person name="Jiang F."/>
            <person name="Liu H."/>
            <person name="Zhao H."/>
            <person name="Xu D."/>
            <person name="Zhang Y."/>
        </authorList>
    </citation>
    <scope>NUCLEOTIDE SEQUENCE [LARGE SCALE GENOMIC DNA]</scope>
    <source>
        <strain evidence="2">cv. Niubang</strain>
    </source>
</reference>
<keyword evidence="2" id="KW-1185">Reference proteome</keyword>
<reference evidence="1 2" key="2">
    <citation type="journal article" date="2022" name="Mol. Ecol. Resour.">
        <title>The genomes of chicory, endive, great burdock and yacon provide insights into Asteraceae paleo-polyploidization history and plant inulin production.</title>
        <authorList>
            <person name="Fan W."/>
            <person name="Wang S."/>
            <person name="Wang H."/>
            <person name="Wang A."/>
            <person name="Jiang F."/>
            <person name="Liu H."/>
            <person name="Zhao H."/>
            <person name="Xu D."/>
            <person name="Zhang Y."/>
        </authorList>
    </citation>
    <scope>NUCLEOTIDE SEQUENCE [LARGE SCALE GENOMIC DNA]</scope>
    <source>
        <strain evidence="2">cv. Niubang</strain>
    </source>
</reference>
<sequence length="137" mass="15978">MSYIDSQREITNLKEKIKVLEARLQNNDKCLEELLLKNAYLQSDLGNLRTKSKTYKEICSLKKSNDWLKDRNSALEKAARSCSYKFLYGDEISSLKRKISYLEREADMERSDPKSAEASKKISELERKVANFDAREE</sequence>
<name>A0ACB8Y8M3_ARCLA</name>